<keyword evidence="6" id="KW-1185">Reference proteome</keyword>
<dbReference type="SUPFAM" id="SSF52540">
    <property type="entry name" value="P-loop containing nucleoside triphosphate hydrolases"/>
    <property type="match status" value="1"/>
</dbReference>
<dbReference type="SUPFAM" id="SSF50998">
    <property type="entry name" value="Quinoprotein alcohol dehydrogenase-like"/>
    <property type="match status" value="2"/>
</dbReference>
<comment type="caution">
    <text evidence="5">The sequence shown here is derived from an EMBL/GenBank/DDBJ whole genome shotgun (WGS) entry which is preliminary data.</text>
</comment>
<dbReference type="InterPro" id="IPR015943">
    <property type="entry name" value="WD40/YVTN_repeat-like_dom_sf"/>
</dbReference>
<dbReference type="Pfam" id="PF25469">
    <property type="entry name" value="WHD_NWD1"/>
    <property type="match status" value="1"/>
</dbReference>
<reference evidence="5" key="1">
    <citation type="submission" date="2019-08" db="EMBL/GenBank/DDBJ databases">
        <title>The improved chromosome-level genome for the pearl oyster Pinctada fucata martensii using PacBio sequencing and Hi-C.</title>
        <authorList>
            <person name="Zheng Z."/>
        </authorList>
    </citation>
    <scope>NUCLEOTIDE SEQUENCE</scope>
    <source>
        <strain evidence="5">ZZ-2019</strain>
        <tissue evidence="5">Adductor muscle</tissue>
    </source>
</reference>
<feature type="non-terminal residue" evidence="5">
    <location>
        <position position="1"/>
    </location>
</feature>
<evidence type="ECO:0000313" key="6">
    <source>
        <dbReference type="Proteomes" id="UP001186944"/>
    </source>
</evidence>
<accession>A0AA88YH33</accession>
<dbReference type="EMBL" id="VSWD01000004">
    <property type="protein sequence ID" value="KAK3105389.1"/>
    <property type="molecule type" value="Genomic_DNA"/>
</dbReference>
<protein>
    <recommendedName>
        <fullName evidence="4">AAA+ ATPase domain-containing protein</fullName>
    </recommendedName>
</protein>
<dbReference type="Proteomes" id="UP001186944">
    <property type="component" value="Unassembled WGS sequence"/>
</dbReference>
<dbReference type="InterPro" id="IPR027417">
    <property type="entry name" value="P-loop_NTPase"/>
</dbReference>
<dbReference type="PANTHER" id="PTHR19871:SF14">
    <property type="entry name" value="DUF4062 DOMAIN-CONTAINING PROTEIN"/>
    <property type="match status" value="1"/>
</dbReference>
<sequence length="1648" mass="188647">DTREERNILIENVYPKLKAYCKEAHGLEFQVVDMRWGVPEEASDDHAISGLCIQEICNCQKLSTGPNFVAFLNQRHGYRPLQPIIPGNEFGMLIAALEDADEDVSSLRTWYREDTNASPAIFVLQPISSIIPEYKNKTRDSKDQWQNVYNELHWKLKVASQKCHEKGQINEDQKHKYFMSVTEEEILHGILQAPGSAPDHCLCFVRMIDDIEEHLDHRLAWRFIDKDGDKVDTEAQKILQSLREEKVPYKLNKKVQKLSVKWNEKTGINKEEHSPYLQKFADLFFTEIKSMLDKAVLDEKKLTKDELFFEVLQHSTMAKERCEMFHGRDAVLDQVMAYIKGDAQQPYTVFGPSGSGKTSIMAKVARQVHLIHNRDAIVILRFLGTSPESSNVVNLLRSLCQQILINTGDKTDYDMDSLESLMQVFKTIVEKYDSGLPMVIFLDSLDQLSNVHSAHKLRWLPKKLGKNVKLIVSTYTDSKEIITRLKSHFPTANFCMVPSLGEELSIHILMSWLRSRDRCLTDGQTQLVKKAFSLCSLPLYLKLAFDQVVKWKSYTEISNEDIAHDVKHAIEMLFKSLEQKHGVMFVTRAFSYLTASRNGLSELELEDIMSLDDELLTDVFKYHVPPVRRVPGLLWARLRFDINSYLVDKEIDETRVSFWYHRQFYEAAEARYLSDRKYALLIHSHLADYYLGTWYNQPKPFKYTEHQAKKLDLQSLDSSADRKVSAQPLFFKHVDEKATTIRYNKRKLNNLPVQLAKAGRVSELNRVCLFNYKFLRAKLHSCSVGPVLSDFRMAGYEGSLLQRIIKGSQNTLRKFPRSLAGEITGHLLPFLTDKKDTPEKSLVTQCMESSLKSEDPIPYVTCYSSPDEALQYMLQHRAIPYGNKLAALSKDSKYLLSLAENNLLLFWDLTTGEVENEMETYDPSVCKMNILECCMDKNFIYLATTYQQKANPVVFVDMGTCEIMRIIHLEKTYPGVLLTDWLKFGLADDKIFVLSQGASADVFCATDGKQIHDFQIKPDLMSISKDEKKVVFHIKGEKRIAVYKTDNFTKDAEFSIPELPMSFSLTESGSEMIVMYKDTKSCDFVNIESADGSPGQTLCHLEHSKYQSFKGLQTASNGHILLQIDDGFLLWNYGKNRFIHEFRVPAEVQHEHRVLEIFGHLTIDGTLFIMVFEWHLLVWNAKSGKLICVREISKAKIEILLVDNKDERVVTISKRQNSFSVWKISSLMESDSLFSPITLSSGPRYSAIPTETGQIALLRGNSAKEVVVIDLEVGKVKHKIAEGRNTYRPVLTDDGKYAILKEYTTENLLDNLFYVWNLDNGKVLYSIPGNSLEVKYWTYSNSKVAIYSEFDNKDAAEIAIWDLKNGKLINKLPFINKNKGDSVLLFDQNDENLLVSRYDRVLNSVATCEVIVMNAQSGEQLFTLKNIVPLSFQRLRPSDSLFCGIQFQDDKNFTIVFDSKLKRIINKGQLDRELIYQLSISQDGKFGLERSLKLFNLEKMTKLCQFDMEEEANMRKQSKNATTSPRLMASGKHAVWANLRTNLIKIGNVEKQEIQSVYPIHSVPLCMDVSALGLILIGCEDGRLMILQIPGSDVGKEEGTFRKFIENFRLRLKKTGAKFSHSSSDAQPATMDTFKKSKQNKSKVCALL</sequence>
<evidence type="ECO:0000256" key="1">
    <source>
        <dbReference type="ARBA" id="ARBA00022574"/>
    </source>
</evidence>
<organism evidence="5 6">
    <name type="scientific">Pinctada imbricata</name>
    <name type="common">Atlantic pearl-oyster</name>
    <name type="synonym">Pinctada martensii</name>
    <dbReference type="NCBI Taxonomy" id="66713"/>
    <lineage>
        <taxon>Eukaryota</taxon>
        <taxon>Metazoa</taxon>
        <taxon>Spiralia</taxon>
        <taxon>Lophotrochozoa</taxon>
        <taxon>Mollusca</taxon>
        <taxon>Bivalvia</taxon>
        <taxon>Autobranchia</taxon>
        <taxon>Pteriomorphia</taxon>
        <taxon>Pterioida</taxon>
        <taxon>Pterioidea</taxon>
        <taxon>Pteriidae</taxon>
        <taxon>Pinctada</taxon>
    </lineage>
</organism>
<dbReference type="SMART" id="SM00382">
    <property type="entry name" value="AAA"/>
    <property type="match status" value="1"/>
</dbReference>
<dbReference type="Pfam" id="PF05729">
    <property type="entry name" value="NACHT"/>
    <property type="match status" value="1"/>
</dbReference>
<feature type="domain" description="AAA+ ATPase" evidence="4">
    <location>
        <begin position="343"/>
        <end position="495"/>
    </location>
</feature>
<dbReference type="Gene3D" id="2.130.10.10">
    <property type="entry name" value="YVTN repeat-like/Quinoprotein amine dehydrogenase"/>
    <property type="match status" value="1"/>
</dbReference>
<dbReference type="InterPro" id="IPR003593">
    <property type="entry name" value="AAA+_ATPase"/>
</dbReference>
<dbReference type="InterPro" id="IPR007111">
    <property type="entry name" value="NACHT_NTPase"/>
</dbReference>
<feature type="region of interest" description="Disordered" evidence="3">
    <location>
        <begin position="1620"/>
        <end position="1641"/>
    </location>
</feature>
<keyword evidence="1" id="KW-0853">WD repeat</keyword>
<evidence type="ECO:0000313" key="5">
    <source>
        <dbReference type="EMBL" id="KAK3105389.1"/>
    </source>
</evidence>
<dbReference type="InterPro" id="IPR052752">
    <property type="entry name" value="NACHT-WD_repeat"/>
</dbReference>
<evidence type="ECO:0000259" key="4">
    <source>
        <dbReference type="SMART" id="SM00382"/>
    </source>
</evidence>
<dbReference type="InterPro" id="IPR057588">
    <property type="entry name" value="NWD1/2-like_WH"/>
</dbReference>
<evidence type="ECO:0000256" key="3">
    <source>
        <dbReference type="SAM" id="MobiDB-lite"/>
    </source>
</evidence>
<gene>
    <name evidence="5" type="ORF">FSP39_024054</name>
</gene>
<proteinExistence type="predicted"/>
<dbReference type="Gene3D" id="3.40.50.300">
    <property type="entry name" value="P-loop containing nucleotide triphosphate hydrolases"/>
    <property type="match status" value="1"/>
</dbReference>
<name>A0AA88YH33_PINIB</name>
<evidence type="ECO:0000256" key="2">
    <source>
        <dbReference type="ARBA" id="ARBA00022737"/>
    </source>
</evidence>
<dbReference type="PANTHER" id="PTHR19871">
    <property type="entry name" value="BETA TRANSDUCIN-RELATED PROTEIN"/>
    <property type="match status" value="1"/>
</dbReference>
<dbReference type="InterPro" id="IPR011047">
    <property type="entry name" value="Quinoprotein_ADH-like_sf"/>
</dbReference>
<keyword evidence="2" id="KW-0677">Repeat</keyword>